<feature type="transmembrane region" description="Helical" evidence="9">
    <location>
        <begin position="489"/>
        <end position="513"/>
    </location>
</feature>
<comment type="subcellular location">
    <subcellularLocation>
        <location evidence="1 7">Membrane</location>
        <topology evidence="1 7">Multi-pass membrane protein</topology>
    </subcellularLocation>
</comment>
<evidence type="ECO:0000256" key="9">
    <source>
        <dbReference type="SAM" id="Phobius"/>
    </source>
</evidence>
<keyword evidence="3 7" id="KW-0813">Transport</keyword>
<reference evidence="10" key="1">
    <citation type="journal article" date="2020" name="Stud. Mycol.">
        <title>101 Dothideomycetes genomes: a test case for predicting lifestyles and emergence of pathogens.</title>
        <authorList>
            <person name="Haridas S."/>
            <person name="Albert R."/>
            <person name="Binder M."/>
            <person name="Bloem J."/>
            <person name="Labutti K."/>
            <person name="Salamov A."/>
            <person name="Andreopoulos B."/>
            <person name="Baker S."/>
            <person name="Barry K."/>
            <person name="Bills G."/>
            <person name="Bluhm B."/>
            <person name="Cannon C."/>
            <person name="Castanera R."/>
            <person name="Culley D."/>
            <person name="Daum C."/>
            <person name="Ezra D."/>
            <person name="Gonzalez J."/>
            <person name="Henrissat B."/>
            <person name="Kuo A."/>
            <person name="Liang C."/>
            <person name="Lipzen A."/>
            <person name="Lutzoni F."/>
            <person name="Magnuson J."/>
            <person name="Mondo S."/>
            <person name="Nolan M."/>
            <person name="Ohm R."/>
            <person name="Pangilinan J."/>
            <person name="Park H.-J."/>
            <person name="Ramirez L."/>
            <person name="Alfaro M."/>
            <person name="Sun H."/>
            <person name="Tritt A."/>
            <person name="Yoshinaga Y."/>
            <person name="Zwiers L.-H."/>
            <person name="Turgeon B."/>
            <person name="Goodwin S."/>
            <person name="Spatafora J."/>
            <person name="Crous P."/>
            <person name="Grigoriev I."/>
        </authorList>
    </citation>
    <scope>NUCLEOTIDE SEQUENCE</scope>
    <source>
        <strain evidence="10">CBS 123094</strain>
    </source>
</reference>
<feature type="transmembrane region" description="Helical" evidence="9">
    <location>
        <begin position="155"/>
        <end position="176"/>
    </location>
</feature>
<sequence>MLTPHKSRMDPDTTHTRAARSSPFPLKVPLYEATVNFTETLVRPTDEELKTLRRVPDKIPWRLYTIGFLELVERMSYYGTAQVFVNFIESARTEDNKPSGAPKNPHDPQAQPGALGMGQRTSTALTTFNQFWIYVMPLLGAYVADTYLGRFRAVCHAIIVAVIGHIILTISAVPVMLTKPQAALGIWIIGIIIMGVGTGFFKPSISPLIAEQMSHETMYIMTTKKGERVIVDPAVTSTRAYNCFYFFINIGSLVGEVSMPYMERYVGYWAAYLIPTMMLLMALPVLIICQKFYKKRRPEGSVLYPAVRLLLRGMEGRIHLNPIATHRHLYDGTFWQNVKPSHLGAAKPQWMTFDDAWVDEVARGWSACGVFLWYPLYFITYNQMSNNLTSQAKQMSLHGLPNNILNALNALSIMIMVPLMDYAVYPALRKAKVRFTPIKRITSGFFVGALAMIWTCVVQAYIYKTSKCGSNAELWSHAKKNGCTSPLNVWLQAGSFVLIGLSEIFTIITAYEYAFTKAPQNMRSYLQAFIFLMVAVSAAIGEALVPLSENPLLVWNYGTVGVIAFVAGCLFYLQHRQLDGDEDRLNMLPTGQL</sequence>
<feature type="transmembrane region" description="Helical" evidence="9">
    <location>
        <begin position="553"/>
        <end position="573"/>
    </location>
</feature>
<dbReference type="EMBL" id="ML977557">
    <property type="protein sequence ID" value="KAF2007540.1"/>
    <property type="molecule type" value="Genomic_DNA"/>
</dbReference>
<evidence type="ECO:0000256" key="6">
    <source>
        <dbReference type="ARBA" id="ARBA00023136"/>
    </source>
</evidence>
<keyword evidence="4 7" id="KW-0812">Transmembrane</keyword>
<proteinExistence type="inferred from homology"/>
<dbReference type="GO" id="GO:0071916">
    <property type="term" value="F:dipeptide transmembrane transporter activity"/>
    <property type="evidence" value="ECO:0007669"/>
    <property type="project" value="UniProtKB-ARBA"/>
</dbReference>
<evidence type="ECO:0000256" key="4">
    <source>
        <dbReference type="ARBA" id="ARBA00022692"/>
    </source>
</evidence>
<evidence type="ECO:0000256" key="1">
    <source>
        <dbReference type="ARBA" id="ARBA00004141"/>
    </source>
</evidence>
<feature type="transmembrane region" description="Helical" evidence="9">
    <location>
        <begin position="268"/>
        <end position="289"/>
    </location>
</feature>
<feature type="transmembrane region" description="Helical" evidence="9">
    <location>
        <begin position="182"/>
        <end position="201"/>
    </location>
</feature>
<evidence type="ECO:0000313" key="11">
    <source>
        <dbReference type="Proteomes" id="UP000799779"/>
    </source>
</evidence>
<feature type="region of interest" description="Disordered" evidence="8">
    <location>
        <begin position="1"/>
        <end position="21"/>
    </location>
</feature>
<name>A0A6A5X3R6_9PLEO</name>
<gene>
    <name evidence="10" type="ORF">P154DRAFT_454382</name>
</gene>
<feature type="non-terminal residue" evidence="10">
    <location>
        <position position="593"/>
    </location>
</feature>
<evidence type="ECO:0000256" key="8">
    <source>
        <dbReference type="SAM" id="MobiDB-lite"/>
    </source>
</evidence>
<evidence type="ECO:0000256" key="7">
    <source>
        <dbReference type="RuleBase" id="RU003755"/>
    </source>
</evidence>
<dbReference type="OrthoDB" id="8904098at2759"/>
<evidence type="ECO:0000313" key="10">
    <source>
        <dbReference type="EMBL" id="KAF2007540.1"/>
    </source>
</evidence>
<organism evidence="10 11">
    <name type="scientific">Amniculicola lignicola CBS 123094</name>
    <dbReference type="NCBI Taxonomy" id="1392246"/>
    <lineage>
        <taxon>Eukaryota</taxon>
        <taxon>Fungi</taxon>
        <taxon>Dikarya</taxon>
        <taxon>Ascomycota</taxon>
        <taxon>Pezizomycotina</taxon>
        <taxon>Dothideomycetes</taxon>
        <taxon>Pleosporomycetidae</taxon>
        <taxon>Pleosporales</taxon>
        <taxon>Amniculicolaceae</taxon>
        <taxon>Amniculicola</taxon>
    </lineage>
</organism>
<evidence type="ECO:0000256" key="5">
    <source>
        <dbReference type="ARBA" id="ARBA00022989"/>
    </source>
</evidence>
<keyword evidence="5 9" id="KW-1133">Transmembrane helix</keyword>
<protein>
    <submittedName>
        <fullName evidence="10">PTR2-domain-containing protein</fullName>
    </submittedName>
</protein>
<accession>A0A6A5X3R6</accession>
<keyword evidence="11" id="KW-1185">Reference proteome</keyword>
<dbReference type="InterPro" id="IPR036259">
    <property type="entry name" value="MFS_trans_sf"/>
</dbReference>
<feature type="transmembrane region" description="Helical" evidence="9">
    <location>
        <begin position="445"/>
        <end position="463"/>
    </location>
</feature>
<feature type="transmembrane region" description="Helical" evidence="9">
    <location>
        <begin position="404"/>
        <end position="424"/>
    </location>
</feature>
<dbReference type="SUPFAM" id="SSF103473">
    <property type="entry name" value="MFS general substrate transporter"/>
    <property type="match status" value="1"/>
</dbReference>
<dbReference type="PROSITE" id="PS01023">
    <property type="entry name" value="PTR2_2"/>
    <property type="match status" value="1"/>
</dbReference>
<keyword evidence="6 9" id="KW-0472">Membrane</keyword>
<dbReference type="InterPro" id="IPR018456">
    <property type="entry name" value="PTR2_symporter_CS"/>
</dbReference>
<dbReference type="GO" id="GO:0005886">
    <property type="term" value="C:plasma membrane"/>
    <property type="evidence" value="ECO:0007669"/>
    <property type="project" value="UniProtKB-ARBA"/>
</dbReference>
<dbReference type="AlphaFoldDB" id="A0A6A5X3R6"/>
<feature type="transmembrane region" description="Helical" evidence="9">
    <location>
        <begin position="364"/>
        <end position="384"/>
    </location>
</feature>
<comment type="similarity">
    <text evidence="2 7">Belongs to the major facilitator superfamily. Proton-dependent oligopeptide transporter (POT/PTR) (TC 2.A.17) family.</text>
</comment>
<dbReference type="PANTHER" id="PTHR11654">
    <property type="entry name" value="OLIGOPEPTIDE TRANSPORTER-RELATED"/>
    <property type="match status" value="1"/>
</dbReference>
<dbReference type="Gene3D" id="1.20.1250.20">
    <property type="entry name" value="MFS general substrate transporter like domains"/>
    <property type="match status" value="1"/>
</dbReference>
<dbReference type="Proteomes" id="UP000799779">
    <property type="component" value="Unassembled WGS sequence"/>
</dbReference>
<feature type="region of interest" description="Disordered" evidence="8">
    <location>
        <begin position="94"/>
        <end position="116"/>
    </location>
</feature>
<dbReference type="InterPro" id="IPR000109">
    <property type="entry name" value="POT_fam"/>
</dbReference>
<dbReference type="Pfam" id="PF00854">
    <property type="entry name" value="PTR2"/>
    <property type="match status" value="1"/>
</dbReference>
<evidence type="ECO:0000256" key="2">
    <source>
        <dbReference type="ARBA" id="ARBA00005982"/>
    </source>
</evidence>
<dbReference type="FunFam" id="1.20.1250.20:FF:000085">
    <property type="entry name" value="MFS peptide transporter Ptr2"/>
    <property type="match status" value="1"/>
</dbReference>
<evidence type="ECO:0000256" key="3">
    <source>
        <dbReference type="ARBA" id="ARBA00022448"/>
    </source>
</evidence>
<feature type="transmembrane region" description="Helical" evidence="9">
    <location>
        <begin position="525"/>
        <end position="547"/>
    </location>
</feature>